<feature type="compositionally biased region" description="Gly residues" evidence="1">
    <location>
        <begin position="83"/>
        <end position="93"/>
    </location>
</feature>
<evidence type="ECO:0000313" key="4">
    <source>
        <dbReference type="EMBL" id="MDT8839641.1"/>
    </source>
</evidence>
<feature type="region of interest" description="Disordered" evidence="1">
    <location>
        <begin position="66"/>
        <end position="93"/>
    </location>
</feature>
<evidence type="ECO:0000313" key="7">
    <source>
        <dbReference type="Proteomes" id="UP001246473"/>
    </source>
</evidence>
<reference evidence="3 6" key="2">
    <citation type="submission" date="2020-08" db="EMBL/GenBank/DDBJ databases">
        <title>Genomic Encyclopedia of Type Strains, Phase IV (KMG-V): Genome sequencing to study the core and pangenomes of soil and plant-associated prokaryotes.</title>
        <authorList>
            <person name="Whitman W."/>
        </authorList>
    </citation>
    <scope>NUCLEOTIDE SEQUENCE [LARGE SCALE GENOMIC DNA]</scope>
    <source>
        <strain evidence="3 6">SEMIA 4013</strain>
    </source>
</reference>
<dbReference type="EMBL" id="JACIIK010000021">
    <property type="protein sequence ID" value="MBB6206946.1"/>
    <property type="molecule type" value="Genomic_DNA"/>
</dbReference>
<dbReference type="EMBL" id="JANSLM010000006">
    <property type="protein sequence ID" value="MDT8839641.1"/>
    <property type="molecule type" value="Genomic_DNA"/>
</dbReference>
<dbReference type="GeneID" id="66514387"/>
<evidence type="ECO:0000313" key="2">
    <source>
        <dbReference type="EMBL" id="AJZ58879.1"/>
    </source>
</evidence>
<dbReference type="RefSeq" id="WP_025496405.1">
    <property type="nucleotide sequence ID" value="NZ_CAKZHR010000057.1"/>
</dbReference>
<reference evidence="4" key="3">
    <citation type="submission" date="2022-08" db="EMBL/GenBank/DDBJ databases">
        <authorList>
            <person name="Kim S.-J."/>
        </authorList>
    </citation>
    <scope>NUCLEOTIDE SEQUENCE</scope>
    <source>
        <strain evidence="4">KJ</strain>
    </source>
</reference>
<dbReference type="Proteomes" id="UP000518681">
    <property type="component" value="Unassembled WGS sequence"/>
</dbReference>
<dbReference type="Proteomes" id="UP001246473">
    <property type="component" value="Unassembled WGS sequence"/>
</dbReference>
<accession>A0AAJ3SKS8</accession>
<name>A0AAJ3SKS8_9BURK</name>
<sequence length="139" mass="13021">MTNAIGDGGNGMAFDMGASMPFDLGGGPGALQGGMQADANVGATQMFAPPDDGGVGDMGAVGQVARHAPAQQAGVAEDNGAAQGAGGKSGGGADMAQGIGQIMDIIKQALSAATQLISPILGMITSMMGKAGGAGGGGA</sequence>
<dbReference type="AlphaFoldDB" id="A0AAJ3SKS8"/>
<evidence type="ECO:0000313" key="5">
    <source>
        <dbReference type="Proteomes" id="UP000032614"/>
    </source>
</evidence>
<dbReference type="EMBL" id="CP010026">
    <property type="protein sequence ID" value="AJZ58879.1"/>
    <property type="molecule type" value="Genomic_DNA"/>
</dbReference>
<evidence type="ECO:0000313" key="6">
    <source>
        <dbReference type="Proteomes" id="UP000518681"/>
    </source>
</evidence>
<evidence type="ECO:0000313" key="3">
    <source>
        <dbReference type="EMBL" id="MBB6206946.1"/>
    </source>
</evidence>
<protein>
    <submittedName>
        <fullName evidence="4">Uncharacterized protein</fullName>
    </submittedName>
</protein>
<dbReference type="Proteomes" id="UP000032614">
    <property type="component" value="Chromosome 1"/>
</dbReference>
<reference evidence="2 5" key="1">
    <citation type="journal article" date="2015" name="Genome Announc.">
        <title>Complete genome sequences for 59 burkholderia isolates, both pathogenic and near neighbor.</title>
        <authorList>
            <person name="Johnson S.L."/>
            <person name="Bishop-Lilly K.A."/>
            <person name="Ladner J.T."/>
            <person name="Daligault H.E."/>
            <person name="Davenport K.W."/>
            <person name="Jaissle J."/>
            <person name="Frey K.G."/>
            <person name="Koroleva G.I."/>
            <person name="Bruce D.C."/>
            <person name="Coyne S.R."/>
            <person name="Broomall S.M."/>
            <person name="Li P.E."/>
            <person name="Teshima H."/>
            <person name="Gibbons H.S."/>
            <person name="Palacios G.F."/>
            <person name="Rosenzweig C.N."/>
            <person name="Redden C.L."/>
            <person name="Xu Y."/>
            <person name="Minogue T.D."/>
            <person name="Chain P.S."/>
        </authorList>
    </citation>
    <scope>NUCLEOTIDE SEQUENCE [LARGE SCALE GENOMIC DNA]</scope>
    <source>
        <strain evidence="2 5">ATCC BAA-463</strain>
    </source>
</reference>
<proteinExistence type="predicted"/>
<organism evidence="4 7">
    <name type="scientific">Paraburkholderia fungorum</name>
    <dbReference type="NCBI Taxonomy" id="134537"/>
    <lineage>
        <taxon>Bacteria</taxon>
        <taxon>Pseudomonadati</taxon>
        <taxon>Pseudomonadota</taxon>
        <taxon>Betaproteobacteria</taxon>
        <taxon>Burkholderiales</taxon>
        <taxon>Burkholderiaceae</taxon>
        <taxon>Paraburkholderia</taxon>
    </lineage>
</organism>
<gene>
    <name evidence="3" type="ORF">GGD69_007848</name>
    <name evidence="2" type="ORF">OI25_357</name>
    <name evidence="4" type="ORF">ParKJ_19635</name>
</gene>
<dbReference type="KEGG" id="bfn:OI25_357"/>
<evidence type="ECO:0000256" key="1">
    <source>
        <dbReference type="SAM" id="MobiDB-lite"/>
    </source>
</evidence>